<evidence type="ECO:0000313" key="3">
    <source>
        <dbReference type="Proteomes" id="UP000030686"/>
    </source>
</evidence>
<reference evidence="2" key="1">
    <citation type="journal article" date="2014" name="Nat. Commun.">
        <title>Multiple recent horizontal transfers of a large genomic region in cheese making fungi.</title>
        <authorList>
            <person name="Cheeseman K."/>
            <person name="Ropars J."/>
            <person name="Renault P."/>
            <person name="Dupont J."/>
            <person name="Gouzy J."/>
            <person name="Branca A."/>
            <person name="Abraham A.L."/>
            <person name="Ceppi M."/>
            <person name="Conseiller E."/>
            <person name="Debuchy R."/>
            <person name="Malagnac F."/>
            <person name="Goarin A."/>
            <person name="Silar P."/>
            <person name="Lacoste S."/>
            <person name="Sallet E."/>
            <person name="Bensimon A."/>
            <person name="Giraud T."/>
            <person name="Brygoo Y."/>
        </authorList>
    </citation>
    <scope>NUCLEOTIDE SEQUENCE [LARGE SCALE GENOMIC DNA]</scope>
    <source>
        <strain evidence="2">FM164</strain>
    </source>
</reference>
<gene>
    <name evidence="2" type="ORF">PROQFM164_S04g000628</name>
</gene>
<protein>
    <submittedName>
        <fullName evidence="2">Genomic scaffold, ProqFM164S04</fullName>
    </submittedName>
</protein>
<dbReference type="AlphaFoldDB" id="W6R1R6"/>
<sequence>MSSSERRSGNSKVAKDNEASASRGESKRDKSNQWNTSRTGVAFPGIYVSSITRAK</sequence>
<dbReference type="Proteomes" id="UP000030686">
    <property type="component" value="Unassembled WGS sequence"/>
</dbReference>
<organism evidence="2 3">
    <name type="scientific">Penicillium roqueforti (strain FM164)</name>
    <dbReference type="NCBI Taxonomy" id="1365484"/>
    <lineage>
        <taxon>Eukaryota</taxon>
        <taxon>Fungi</taxon>
        <taxon>Dikarya</taxon>
        <taxon>Ascomycota</taxon>
        <taxon>Pezizomycotina</taxon>
        <taxon>Eurotiomycetes</taxon>
        <taxon>Eurotiomycetidae</taxon>
        <taxon>Eurotiales</taxon>
        <taxon>Aspergillaceae</taxon>
        <taxon>Penicillium</taxon>
    </lineage>
</organism>
<proteinExistence type="predicted"/>
<feature type="region of interest" description="Disordered" evidence="1">
    <location>
        <begin position="1"/>
        <end position="55"/>
    </location>
</feature>
<evidence type="ECO:0000313" key="2">
    <source>
        <dbReference type="EMBL" id="CDM35747.1"/>
    </source>
</evidence>
<accession>W6R1R6</accession>
<dbReference type="EMBL" id="HG792018">
    <property type="protein sequence ID" value="CDM35747.1"/>
    <property type="molecule type" value="Genomic_DNA"/>
</dbReference>
<keyword evidence="3" id="KW-1185">Reference proteome</keyword>
<evidence type="ECO:0000256" key="1">
    <source>
        <dbReference type="SAM" id="MobiDB-lite"/>
    </source>
</evidence>
<feature type="compositionally biased region" description="Basic and acidic residues" evidence="1">
    <location>
        <begin position="1"/>
        <end position="31"/>
    </location>
</feature>
<name>W6R1R6_PENRF</name>